<evidence type="ECO:0000256" key="2">
    <source>
        <dbReference type="ARBA" id="ARBA00022741"/>
    </source>
</evidence>
<dbReference type="Proteomes" id="UP001165085">
    <property type="component" value="Unassembled WGS sequence"/>
</dbReference>
<keyword evidence="7" id="KW-0812">Transmembrane</keyword>
<dbReference type="PROSITE" id="PS00108">
    <property type="entry name" value="PROTEIN_KINASE_ST"/>
    <property type="match status" value="1"/>
</dbReference>
<gene>
    <name evidence="9" type="ORF">TrST_g3690</name>
</gene>
<evidence type="ECO:0000259" key="8">
    <source>
        <dbReference type="PROSITE" id="PS50011"/>
    </source>
</evidence>
<feature type="transmembrane region" description="Helical" evidence="7">
    <location>
        <begin position="299"/>
        <end position="321"/>
    </location>
</feature>
<feature type="compositionally biased region" description="Polar residues" evidence="6">
    <location>
        <begin position="45"/>
        <end position="70"/>
    </location>
</feature>
<dbReference type="Gene3D" id="1.10.510.10">
    <property type="entry name" value="Transferase(Phosphotransferase) domain 1"/>
    <property type="match status" value="1"/>
</dbReference>
<dbReference type="EMBL" id="BRXY01000030">
    <property type="protein sequence ID" value="GMH54839.1"/>
    <property type="molecule type" value="Genomic_DNA"/>
</dbReference>
<sequence length="1012" mass="113258">MQAIKGFFRRPVGHGDDDEDAPSSERGDHFHHHKLETFHSGGGDQTFSSNSSPKTDSRTPSIGGTESITRLSRGDSERENSMRGHHDLHHQTIDEFDSTIRKFQQSQKRRRSSVVFSTLHSLTVIDDIVDMNRVTLKFRDSKMEGKYQNYSAAAKHMHMKIGTYAFTLFLLIAQTIYKANDLQSLETGLPTTASVWWFVLLMATACLIITSYPYLEKRFKDLGRYLNAFYYLIGITFIIYVGILIDEAVNNMSVGKEEVIEFLENQSRGLSTDRLVETFNVASEGGDDEFLELLTATTIWFTLANTCALLHVVAICILDAITMTTFVGSSLTCAIALIVNFYIFGLGIGPTQGFIVIILLIHVWTIRFTEINSRHEFVVAEQQLQKIIEEEEKIKRKNEALEAKLKLTEDQLRLIEQAEDEIVGDNIAELSAWKVDIDTEVVFDKKIAAGAFGIVYLAKMRATGRNVAVKQLLSDQVNKENMDRFFSEILLHSKLHHPHLVEMIAASWEPPNLCLVLAYCQGGDLKGLLENKWESLHWSSQKLRFCKEISQAIGYLHSHHILHRDLKTANILVDTGYKMRVSDFGESRVLKKNDDNLTVVGTNFYIAPEVFRGDSHYDFKADVFGFGMIMLAMTVKDGSLRNFFVDQMGMKVKISANHASMRLNDGWRPDLLKHNGRITGKLDLSGDEKLKPALAELITTLISPDPKERPTMTEVVKAIDNLDRWICITPPTWAQTYDSRILLQAEVCHPERGLGTIVSFDGFDRVHVLYNTGNDMYRRYSEEGWVSKMSIGKVVDNPKVLQAKAASLSGSRSKGRKVLPGEQHSMSRSVREKDAFAYDAAQSMGLSDISSSLSFGPVKEQASNNPSLTTIGEHKEEEERVSPLNDESFAEGDISPNPTASKAINPNFTRERMTSFHGPGGDEDVKGFLPSTENSPVPQSTGAIQLNEEQMTTKLAATHLPVHRKKRRRSSLVALSEDKNFDPSVAIAGALKNAQAMGFDVNGGAGKIMPKK</sequence>
<keyword evidence="2" id="KW-0547">Nucleotide-binding</keyword>
<dbReference type="PANTHER" id="PTHR44329">
    <property type="entry name" value="SERINE/THREONINE-PROTEIN KINASE TNNI3K-RELATED"/>
    <property type="match status" value="1"/>
</dbReference>
<dbReference type="GO" id="GO:0004674">
    <property type="term" value="F:protein serine/threonine kinase activity"/>
    <property type="evidence" value="ECO:0007669"/>
    <property type="project" value="TreeGrafter"/>
</dbReference>
<feature type="region of interest" description="Disordered" evidence="6">
    <location>
        <begin position="805"/>
        <end position="830"/>
    </location>
</feature>
<dbReference type="Pfam" id="PF00069">
    <property type="entry name" value="Pkinase"/>
    <property type="match status" value="1"/>
</dbReference>
<reference evidence="10" key="1">
    <citation type="journal article" date="2023" name="Commun. Biol.">
        <title>Genome analysis of Parmales, the sister group of diatoms, reveals the evolutionary specialization of diatoms from phago-mixotrophs to photoautotrophs.</title>
        <authorList>
            <person name="Ban H."/>
            <person name="Sato S."/>
            <person name="Yoshikawa S."/>
            <person name="Yamada K."/>
            <person name="Nakamura Y."/>
            <person name="Ichinomiya M."/>
            <person name="Sato N."/>
            <person name="Blanc-Mathieu R."/>
            <person name="Endo H."/>
            <person name="Kuwata A."/>
            <person name="Ogata H."/>
        </authorList>
    </citation>
    <scope>NUCLEOTIDE SEQUENCE [LARGE SCALE GENOMIC DNA]</scope>
    <source>
        <strain evidence="10">NIES 3701</strain>
    </source>
</reference>
<evidence type="ECO:0000256" key="7">
    <source>
        <dbReference type="SAM" id="Phobius"/>
    </source>
</evidence>
<feature type="transmembrane region" description="Helical" evidence="7">
    <location>
        <begin position="197"/>
        <end position="215"/>
    </location>
</feature>
<feature type="region of interest" description="Disordered" evidence="6">
    <location>
        <begin position="857"/>
        <end position="882"/>
    </location>
</feature>
<evidence type="ECO:0000256" key="3">
    <source>
        <dbReference type="ARBA" id="ARBA00022777"/>
    </source>
</evidence>
<keyword evidence="10" id="KW-1185">Reference proteome</keyword>
<dbReference type="InterPro" id="IPR051681">
    <property type="entry name" value="Ser/Thr_Kinases-Pseudokinases"/>
</dbReference>
<dbReference type="InterPro" id="IPR011009">
    <property type="entry name" value="Kinase-like_dom_sf"/>
</dbReference>
<evidence type="ECO:0000313" key="10">
    <source>
        <dbReference type="Proteomes" id="UP001165085"/>
    </source>
</evidence>
<keyword evidence="7" id="KW-0472">Membrane</keyword>
<accession>A0A9W6ZHZ6</accession>
<dbReference type="SMART" id="SM00220">
    <property type="entry name" value="S_TKc"/>
    <property type="match status" value="1"/>
</dbReference>
<name>A0A9W6ZHZ6_9STRA</name>
<dbReference type="SUPFAM" id="SSF56112">
    <property type="entry name" value="Protein kinase-like (PK-like)"/>
    <property type="match status" value="1"/>
</dbReference>
<dbReference type="InterPro" id="IPR008271">
    <property type="entry name" value="Ser/Thr_kinase_AS"/>
</dbReference>
<dbReference type="PANTHER" id="PTHR44329:SF288">
    <property type="entry name" value="MITOGEN-ACTIVATED PROTEIN KINASE KINASE KINASE 20"/>
    <property type="match status" value="1"/>
</dbReference>
<keyword evidence="4" id="KW-0067">ATP-binding</keyword>
<dbReference type="PROSITE" id="PS50011">
    <property type="entry name" value="PROTEIN_KINASE_DOM"/>
    <property type="match status" value="1"/>
</dbReference>
<feature type="compositionally biased region" description="Basic residues" evidence="6">
    <location>
        <begin position="961"/>
        <end position="970"/>
    </location>
</feature>
<keyword evidence="1" id="KW-0808">Transferase</keyword>
<evidence type="ECO:0000256" key="6">
    <source>
        <dbReference type="SAM" id="MobiDB-lite"/>
    </source>
</evidence>
<keyword evidence="7" id="KW-1133">Transmembrane helix</keyword>
<feature type="coiled-coil region" evidence="5">
    <location>
        <begin position="377"/>
        <end position="418"/>
    </location>
</feature>
<feature type="transmembrane region" description="Helical" evidence="7">
    <location>
        <begin position="227"/>
        <end position="245"/>
    </location>
</feature>
<feature type="domain" description="Protein kinase" evidence="8">
    <location>
        <begin position="441"/>
        <end position="726"/>
    </location>
</feature>
<dbReference type="OrthoDB" id="194084at2759"/>
<feature type="region of interest" description="Disordered" evidence="6">
    <location>
        <begin position="1"/>
        <end position="91"/>
    </location>
</feature>
<feature type="transmembrane region" description="Helical" evidence="7">
    <location>
        <begin position="161"/>
        <end position="177"/>
    </location>
</feature>
<evidence type="ECO:0000256" key="4">
    <source>
        <dbReference type="ARBA" id="ARBA00022840"/>
    </source>
</evidence>
<dbReference type="Gene3D" id="3.30.200.20">
    <property type="entry name" value="Phosphorylase Kinase, domain 1"/>
    <property type="match status" value="1"/>
</dbReference>
<feature type="transmembrane region" description="Helical" evidence="7">
    <location>
        <begin position="333"/>
        <end position="364"/>
    </location>
</feature>
<comment type="caution">
    <text evidence="9">The sequence shown here is derived from an EMBL/GenBank/DDBJ whole genome shotgun (WGS) entry which is preliminary data.</text>
</comment>
<feature type="region of interest" description="Disordered" evidence="6">
    <location>
        <begin position="959"/>
        <end position="978"/>
    </location>
</feature>
<feature type="compositionally biased region" description="Basic and acidic residues" evidence="6">
    <location>
        <begin position="872"/>
        <end position="881"/>
    </location>
</feature>
<dbReference type="AlphaFoldDB" id="A0A9W6ZHZ6"/>
<organism evidence="9 10">
    <name type="scientific">Triparma strigata</name>
    <dbReference type="NCBI Taxonomy" id="1606541"/>
    <lineage>
        <taxon>Eukaryota</taxon>
        <taxon>Sar</taxon>
        <taxon>Stramenopiles</taxon>
        <taxon>Ochrophyta</taxon>
        <taxon>Bolidophyceae</taxon>
        <taxon>Parmales</taxon>
        <taxon>Triparmaceae</taxon>
        <taxon>Triparma</taxon>
    </lineage>
</organism>
<evidence type="ECO:0000256" key="5">
    <source>
        <dbReference type="SAM" id="Coils"/>
    </source>
</evidence>
<feature type="compositionally biased region" description="Basic and acidic residues" evidence="6">
    <location>
        <begin position="72"/>
        <end position="91"/>
    </location>
</feature>
<dbReference type="InterPro" id="IPR000719">
    <property type="entry name" value="Prot_kinase_dom"/>
</dbReference>
<dbReference type="GO" id="GO:0005524">
    <property type="term" value="F:ATP binding"/>
    <property type="evidence" value="ECO:0007669"/>
    <property type="project" value="UniProtKB-KW"/>
</dbReference>
<keyword evidence="5" id="KW-0175">Coiled coil</keyword>
<feature type="compositionally biased region" description="Polar residues" evidence="6">
    <location>
        <begin position="861"/>
        <end position="870"/>
    </location>
</feature>
<evidence type="ECO:0000256" key="1">
    <source>
        <dbReference type="ARBA" id="ARBA00022679"/>
    </source>
</evidence>
<keyword evidence="3" id="KW-0418">Kinase</keyword>
<proteinExistence type="predicted"/>
<protein>
    <recommendedName>
        <fullName evidence="8">Protein kinase domain-containing protein</fullName>
    </recommendedName>
</protein>
<evidence type="ECO:0000313" key="9">
    <source>
        <dbReference type="EMBL" id="GMH54839.1"/>
    </source>
</evidence>